<keyword evidence="3" id="KW-1185">Reference proteome</keyword>
<dbReference type="EMBL" id="CP001857">
    <property type="protein sequence ID" value="ADB57894.1"/>
    <property type="molecule type" value="Genomic_DNA"/>
</dbReference>
<proteinExistence type="predicted"/>
<dbReference type="KEGG" id="apo:Arcpr_0831"/>
<evidence type="ECO:0000313" key="2">
    <source>
        <dbReference type="EMBL" id="ADB57894.1"/>
    </source>
</evidence>
<name>D2RHW9_ARCPA</name>
<dbReference type="PaxDb" id="572546-Arcpr_0831"/>
<gene>
    <name evidence="2" type="ordered locus">Arcpr_0831</name>
</gene>
<reference evidence="2 3" key="1">
    <citation type="journal article" date="2010" name="Stand. Genomic Sci.">
        <title>Complete genome sequence of Archaeoglobus profundus type strain (AV18).</title>
        <authorList>
            <person name="von Jan M."/>
            <person name="Lapidus A."/>
            <person name="Del Rio T.G."/>
            <person name="Copeland A."/>
            <person name="Tice H."/>
            <person name="Cheng J.F."/>
            <person name="Lucas S."/>
            <person name="Chen F."/>
            <person name="Nolan M."/>
            <person name="Goodwin L."/>
            <person name="Han C."/>
            <person name="Pitluck S."/>
            <person name="Liolios K."/>
            <person name="Ivanova N."/>
            <person name="Mavromatis K."/>
            <person name="Ovchinnikova G."/>
            <person name="Chertkov O."/>
            <person name="Pati A."/>
            <person name="Chen A."/>
            <person name="Palaniappan K."/>
            <person name="Land M."/>
            <person name="Hauser L."/>
            <person name="Chang Y.J."/>
            <person name="Jeffries C.D."/>
            <person name="Saunders E."/>
            <person name="Brettin T."/>
            <person name="Detter J.C."/>
            <person name="Chain P."/>
            <person name="Eichinger K."/>
            <person name="Huber H."/>
            <person name="Spring S."/>
            <person name="Rohde M."/>
            <person name="Goker M."/>
            <person name="Wirth R."/>
            <person name="Woyke T."/>
            <person name="Bristow J."/>
            <person name="Eisen J.A."/>
            <person name="Markowitz V."/>
            <person name="Hugenholtz P."/>
            <person name="Kyrpides N.C."/>
            <person name="Klenk H.P."/>
        </authorList>
    </citation>
    <scope>NUCLEOTIDE SEQUENCE [LARGE SCALE GENOMIC DNA]</scope>
    <source>
        <strain evidence="3">DSM 5631 / JCM 9629 / NBRC 100127 / Av18</strain>
    </source>
</reference>
<dbReference type="GeneID" id="8739493"/>
<evidence type="ECO:0000313" key="3">
    <source>
        <dbReference type="Proteomes" id="UP000001901"/>
    </source>
</evidence>
<evidence type="ECO:0000256" key="1">
    <source>
        <dbReference type="SAM" id="Coils"/>
    </source>
</evidence>
<dbReference type="Proteomes" id="UP000001901">
    <property type="component" value="Chromosome"/>
</dbReference>
<accession>D2RHW9</accession>
<dbReference type="AlphaFoldDB" id="D2RHW9"/>
<organism evidence="2 3">
    <name type="scientific">Archaeoglobus profundus (strain DSM 5631 / JCM 9629 / NBRC 100127 / Av18)</name>
    <dbReference type="NCBI Taxonomy" id="572546"/>
    <lineage>
        <taxon>Archaea</taxon>
        <taxon>Methanobacteriati</taxon>
        <taxon>Methanobacteriota</taxon>
        <taxon>Archaeoglobi</taxon>
        <taxon>Archaeoglobales</taxon>
        <taxon>Archaeoglobaceae</taxon>
        <taxon>Archaeoglobus</taxon>
    </lineage>
</organism>
<feature type="coiled-coil region" evidence="1">
    <location>
        <begin position="68"/>
        <end position="102"/>
    </location>
</feature>
<dbReference type="RefSeq" id="WP_012940230.1">
    <property type="nucleotide sequence ID" value="NC_013741.1"/>
</dbReference>
<dbReference type="STRING" id="572546.Arcpr_0831"/>
<dbReference type="HOGENOM" id="CLU_1551738_0_0_2"/>
<protein>
    <submittedName>
        <fullName evidence="2">Uncharacterized protein</fullName>
    </submittedName>
</protein>
<keyword evidence="1" id="KW-0175">Coiled coil</keyword>
<sequence>MGRGRSSISCSADQRKKISKIKMNLEELFGYEPTDRDFIDLLLETYEKKYPYRLSEWLENIVKELSNIVAGLREFELLRQENEELRKEIEELKEKLKDGLTSATYEELHDRFVRTLSRHLEQMGMKGVKFNDDVYEGLMVLLNMFKTPTGAVKGLELLGRAVRAFNVNYDSV</sequence>